<sequence length="65" mass="7927">LLTVKDGVIFAYLIEDFTKSKNIKRFMELLIEEFLDNYCDYIKDFNGEVSQFHKFERVVDKYFEM</sequence>
<evidence type="ECO:0000313" key="1">
    <source>
        <dbReference type="EMBL" id="GAI70817.1"/>
    </source>
</evidence>
<proteinExistence type="predicted"/>
<accession>X1QQI4</accession>
<comment type="caution">
    <text evidence="1">The sequence shown here is derived from an EMBL/GenBank/DDBJ whole genome shotgun (WGS) entry which is preliminary data.</text>
</comment>
<gene>
    <name evidence="1" type="ORF">S12H4_06684</name>
</gene>
<feature type="non-terminal residue" evidence="1">
    <location>
        <position position="1"/>
    </location>
</feature>
<reference evidence="1" key="1">
    <citation type="journal article" date="2014" name="Front. Microbiol.">
        <title>High frequency of phylogenetically diverse reductive dehalogenase-homologous genes in deep subseafloor sedimentary metagenomes.</title>
        <authorList>
            <person name="Kawai M."/>
            <person name="Futagami T."/>
            <person name="Toyoda A."/>
            <person name="Takaki Y."/>
            <person name="Nishi S."/>
            <person name="Hori S."/>
            <person name="Arai W."/>
            <person name="Tsubouchi T."/>
            <person name="Morono Y."/>
            <person name="Uchiyama I."/>
            <person name="Ito T."/>
            <person name="Fujiyama A."/>
            <person name="Inagaki F."/>
            <person name="Takami H."/>
        </authorList>
    </citation>
    <scope>NUCLEOTIDE SEQUENCE</scope>
    <source>
        <strain evidence="1">Expedition CK06-06</strain>
    </source>
</reference>
<protein>
    <submittedName>
        <fullName evidence="1">Uncharacterized protein</fullName>
    </submittedName>
</protein>
<dbReference type="AlphaFoldDB" id="X1QQI4"/>
<organism evidence="1">
    <name type="scientific">marine sediment metagenome</name>
    <dbReference type="NCBI Taxonomy" id="412755"/>
    <lineage>
        <taxon>unclassified sequences</taxon>
        <taxon>metagenomes</taxon>
        <taxon>ecological metagenomes</taxon>
    </lineage>
</organism>
<name>X1QQI4_9ZZZZ</name>
<dbReference type="EMBL" id="BARW01002377">
    <property type="protein sequence ID" value="GAI70817.1"/>
    <property type="molecule type" value="Genomic_DNA"/>
</dbReference>